<dbReference type="InterPro" id="IPR012967">
    <property type="entry name" value="COMT_dimerisation"/>
</dbReference>
<dbReference type="EMBL" id="ML975583">
    <property type="protein sequence ID" value="KAF1828286.1"/>
    <property type="molecule type" value="Genomic_DNA"/>
</dbReference>
<keyword evidence="2 7" id="KW-0808">Transferase</keyword>
<organism evidence="7 8">
    <name type="scientific">Decorospora gaudefroyi</name>
    <dbReference type="NCBI Taxonomy" id="184978"/>
    <lineage>
        <taxon>Eukaryota</taxon>
        <taxon>Fungi</taxon>
        <taxon>Dikarya</taxon>
        <taxon>Ascomycota</taxon>
        <taxon>Pezizomycotina</taxon>
        <taxon>Dothideomycetes</taxon>
        <taxon>Pleosporomycetidae</taxon>
        <taxon>Pleosporales</taxon>
        <taxon>Pleosporineae</taxon>
        <taxon>Pleosporaceae</taxon>
        <taxon>Decorospora</taxon>
    </lineage>
</organism>
<dbReference type="InterPro" id="IPR016461">
    <property type="entry name" value="COMT-like"/>
</dbReference>
<dbReference type="InterPro" id="IPR029063">
    <property type="entry name" value="SAM-dependent_MTases_sf"/>
</dbReference>
<dbReference type="Gene3D" id="1.10.10.10">
    <property type="entry name" value="Winged helix-like DNA-binding domain superfamily/Winged helix DNA-binding domain"/>
    <property type="match status" value="1"/>
</dbReference>
<evidence type="ECO:0000313" key="7">
    <source>
        <dbReference type="EMBL" id="KAF1828286.1"/>
    </source>
</evidence>
<name>A0A6A5JXH5_9PLEO</name>
<dbReference type="SUPFAM" id="SSF46785">
    <property type="entry name" value="Winged helix' DNA-binding domain"/>
    <property type="match status" value="1"/>
</dbReference>
<dbReference type="GO" id="GO:0032259">
    <property type="term" value="P:methylation"/>
    <property type="evidence" value="ECO:0007669"/>
    <property type="project" value="UniProtKB-KW"/>
</dbReference>
<dbReference type="Gene3D" id="3.40.50.150">
    <property type="entry name" value="Vaccinia Virus protein VP39"/>
    <property type="match status" value="1"/>
</dbReference>
<sequence>MSSTTSPVRQSSFSITTLADQTFKLLASIISYLNANGHAQPHFTAASAELPETSEYEALRNQFNDTVLDLHRLVNGPKNILRTQGYSFGDHAAIQIALSRKYFELVPVDVVGLTAAELAKKAGMDEDRTSRILKVLATQRIFEEVHRSFRHTAASNFLRTSLFTGMSDVSYHELFKAASEMNTHIDASPYSTGLENCAFYNKYGTTFYGYLEANPERAAVFSKAMSGWSLVDDSLKVLRNNFGWSSLENTKVVDIGGGNGHIRIDLAQHYPALQFTVQDISNHQLSSAQSAEVQDRVTFQQYDYTMPQPIRDAGVYLFRIAFHNNNDEEAMRMLRAVVPALENRHDDPILLINDGIVPERAEGTITRSEEHQHRQLDMVMLLNFGGKERMERDWRALFEKVDKRLEISRMCYSPRGAGLLEIRLRQQASRVSKSSELDDGQTRHQESKL</sequence>
<dbReference type="PROSITE" id="PS51683">
    <property type="entry name" value="SAM_OMT_II"/>
    <property type="match status" value="1"/>
</dbReference>
<evidence type="ECO:0000256" key="1">
    <source>
        <dbReference type="ARBA" id="ARBA00022603"/>
    </source>
</evidence>
<feature type="region of interest" description="Disordered" evidence="4">
    <location>
        <begin position="430"/>
        <end position="449"/>
    </location>
</feature>
<dbReference type="Pfam" id="PF00891">
    <property type="entry name" value="Methyltransf_2"/>
    <property type="match status" value="1"/>
</dbReference>
<accession>A0A6A5JXH5</accession>
<reference evidence="7" key="1">
    <citation type="submission" date="2020-01" db="EMBL/GenBank/DDBJ databases">
        <authorList>
            <consortium name="DOE Joint Genome Institute"/>
            <person name="Haridas S."/>
            <person name="Albert R."/>
            <person name="Binder M."/>
            <person name="Bloem J."/>
            <person name="Labutti K."/>
            <person name="Salamov A."/>
            <person name="Andreopoulos B."/>
            <person name="Baker S.E."/>
            <person name="Barry K."/>
            <person name="Bills G."/>
            <person name="Bluhm B.H."/>
            <person name="Cannon C."/>
            <person name="Castanera R."/>
            <person name="Culley D.E."/>
            <person name="Daum C."/>
            <person name="Ezra D."/>
            <person name="Gonzalez J.B."/>
            <person name="Henrissat B."/>
            <person name="Kuo A."/>
            <person name="Liang C."/>
            <person name="Lipzen A."/>
            <person name="Lutzoni F."/>
            <person name="Magnuson J."/>
            <person name="Mondo S."/>
            <person name="Nolan M."/>
            <person name="Ohm R."/>
            <person name="Pangilinan J."/>
            <person name="Park H.-J."/>
            <person name="Ramirez L."/>
            <person name="Alfaro M."/>
            <person name="Sun H."/>
            <person name="Tritt A."/>
            <person name="Yoshinaga Y."/>
            <person name="Zwiers L.-H."/>
            <person name="Turgeon B.G."/>
            <person name="Goodwin S.B."/>
            <person name="Spatafora J.W."/>
            <person name="Crous P.W."/>
            <person name="Grigoriev I.V."/>
        </authorList>
    </citation>
    <scope>NUCLEOTIDE SEQUENCE</scope>
    <source>
        <strain evidence="7">P77</strain>
    </source>
</reference>
<dbReference type="PANTHER" id="PTHR43712">
    <property type="entry name" value="PUTATIVE (AFU_ORTHOLOGUE AFUA_4G14580)-RELATED"/>
    <property type="match status" value="1"/>
</dbReference>
<evidence type="ECO:0000259" key="6">
    <source>
        <dbReference type="Pfam" id="PF08100"/>
    </source>
</evidence>
<evidence type="ECO:0000259" key="5">
    <source>
        <dbReference type="Pfam" id="PF00891"/>
    </source>
</evidence>
<dbReference type="InterPro" id="IPR036390">
    <property type="entry name" value="WH_DNA-bd_sf"/>
</dbReference>
<dbReference type="AlphaFoldDB" id="A0A6A5JXH5"/>
<keyword evidence="8" id="KW-1185">Reference proteome</keyword>
<evidence type="ECO:0000313" key="8">
    <source>
        <dbReference type="Proteomes" id="UP000800040"/>
    </source>
</evidence>
<gene>
    <name evidence="7" type="ORF">BDW02DRAFT_652141</name>
</gene>
<dbReference type="PANTHER" id="PTHR43712:SF16">
    <property type="entry name" value="O-METHYLTRANSFERASE ELCB"/>
    <property type="match status" value="1"/>
</dbReference>
<evidence type="ECO:0000256" key="3">
    <source>
        <dbReference type="ARBA" id="ARBA00022691"/>
    </source>
</evidence>
<evidence type="ECO:0000256" key="4">
    <source>
        <dbReference type="SAM" id="MobiDB-lite"/>
    </source>
</evidence>
<dbReference type="SUPFAM" id="SSF53335">
    <property type="entry name" value="S-adenosyl-L-methionine-dependent methyltransferases"/>
    <property type="match status" value="1"/>
</dbReference>
<proteinExistence type="predicted"/>
<dbReference type="Proteomes" id="UP000800040">
    <property type="component" value="Unassembled WGS sequence"/>
</dbReference>
<dbReference type="GO" id="GO:0008171">
    <property type="term" value="F:O-methyltransferase activity"/>
    <property type="evidence" value="ECO:0007669"/>
    <property type="project" value="InterPro"/>
</dbReference>
<keyword evidence="1 7" id="KW-0489">Methyltransferase</keyword>
<dbReference type="InterPro" id="IPR036388">
    <property type="entry name" value="WH-like_DNA-bd_sf"/>
</dbReference>
<evidence type="ECO:0000256" key="2">
    <source>
        <dbReference type="ARBA" id="ARBA00022679"/>
    </source>
</evidence>
<protein>
    <submittedName>
        <fullName evidence="7">S-adenosyl-L-methionine-dependent methyltransferase</fullName>
    </submittedName>
</protein>
<keyword evidence="3" id="KW-0949">S-adenosyl-L-methionine</keyword>
<dbReference type="InterPro" id="IPR001077">
    <property type="entry name" value="COMT_C"/>
</dbReference>
<dbReference type="OrthoDB" id="2410195at2759"/>
<dbReference type="Pfam" id="PF08100">
    <property type="entry name" value="Dimerisation"/>
    <property type="match status" value="1"/>
</dbReference>
<feature type="compositionally biased region" description="Basic and acidic residues" evidence="4">
    <location>
        <begin position="433"/>
        <end position="449"/>
    </location>
</feature>
<feature type="domain" description="O-methyltransferase C-terminal" evidence="5">
    <location>
        <begin position="192"/>
        <end position="400"/>
    </location>
</feature>
<feature type="domain" description="O-methyltransferase dimerisation" evidence="6">
    <location>
        <begin position="95"/>
        <end position="159"/>
    </location>
</feature>